<keyword evidence="17" id="KW-1185">Reference proteome</keyword>
<evidence type="ECO:0000256" key="11">
    <source>
        <dbReference type="PIRSR" id="PIRSR601842-1"/>
    </source>
</evidence>
<dbReference type="InterPro" id="IPR027268">
    <property type="entry name" value="Peptidase_M4/M1_CTD_sf"/>
</dbReference>
<comment type="similarity">
    <text evidence="2 13">Belongs to the peptidase M36 family.</text>
</comment>
<evidence type="ECO:0000256" key="9">
    <source>
        <dbReference type="ARBA" id="ARBA00023049"/>
    </source>
</evidence>
<comment type="subcellular location">
    <subcellularLocation>
        <location evidence="1 13">Secreted</location>
    </subcellularLocation>
</comment>
<dbReference type="Gene3D" id="1.10.390.10">
    <property type="entry name" value="Neutral Protease Domain 2"/>
    <property type="match status" value="1"/>
</dbReference>
<feature type="active site" evidence="11">
    <location>
        <position position="433"/>
    </location>
</feature>
<sequence>MRSFLLSSLAAFALQNAYAHPAHSGISVSDRMLSRRAVDLNSFRGKIPADYKNADSVAEDPSINSLTKRAEPKDVATEVVKKTAPGATFRLAPDSYTSGSGVSHFYFKQTINGLDIDNADLNVNVAKSGKVFSYGSTFFKGEVPSALAKEPAVDPAEALQIAVSVLQLPIAAGSATAKADGEKSFVIEQTTGTVIEPKAALTYVQTSSGSLALAWKVTTDIDTNYLYTYVDATEKGKIHHVVDLAADATYEVYPWGLNDPTEGTRVVLTDPWDNTASPFGWHSTGSQSFKNTSGNNGIAQDNQRNSPQTGYGSLPRPTSDNLTFEYPYSPTETDYRSYIDASVTQLFYTANTFHDLLYVLGFDESAGNFQINNNGKGGAGEIFWWNSQDGAGFNNANYAPSVDGRPGRIRMYIWNTGSPFRDGSFEAGIVIHEYTHGLSSRLTGGPANTACLNLFESGGMGEGWGDFYATAIRLKANDTRETDYPMGSWASGKPNGIRAYPYSTDLTTNPHVYNDADALTSVHAVGTIWATILYEVLWNLIEKHGKNDAARPTFDSNGVPTDGKYLVLKLVLDGLALQPCNPTFLTARDAIIDADEALTGGANRCEIWRGFAKRGVGVNARYSASRRTNDFTVPSGC</sequence>
<dbReference type="InterPro" id="IPR050371">
    <property type="entry name" value="Fungal_virulence_M36"/>
</dbReference>
<accession>A0A6A5TTE0</accession>
<evidence type="ECO:0000256" key="2">
    <source>
        <dbReference type="ARBA" id="ARBA00006006"/>
    </source>
</evidence>
<evidence type="ECO:0000313" key="16">
    <source>
        <dbReference type="EMBL" id="KAF1954932.1"/>
    </source>
</evidence>
<evidence type="ECO:0000256" key="10">
    <source>
        <dbReference type="ARBA" id="ARBA00023145"/>
    </source>
</evidence>
<evidence type="ECO:0000256" key="14">
    <source>
        <dbReference type="SAM" id="MobiDB-lite"/>
    </source>
</evidence>
<evidence type="ECO:0000256" key="4">
    <source>
        <dbReference type="ARBA" id="ARBA00022670"/>
    </source>
</evidence>
<dbReference type="InterPro" id="IPR011096">
    <property type="entry name" value="FTP_domain"/>
</dbReference>
<keyword evidence="5 12" id="KW-0479">Metal-binding</keyword>
<dbReference type="SUPFAM" id="SSF55486">
    <property type="entry name" value="Metalloproteases ('zincins'), catalytic domain"/>
    <property type="match status" value="1"/>
</dbReference>
<evidence type="ECO:0000256" key="1">
    <source>
        <dbReference type="ARBA" id="ARBA00004613"/>
    </source>
</evidence>
<feature type="binding site" evidence="12">
    <location>
        <position position="247"/>
    </location>
    <ligand>
        <name>Zn(2+)</name>
        <dbReference type="ChEBI" id="CHEBI:29105"/>
        <note>catalytic</note>
    </ligand>
</feature>
<dbReference type="Proteomes" id="UP000800035">
    <property type="component" value="Unassembled WGS sequence"/>
</dbReference>
<keyword evidence="6 13" id="KW-0732">Signal</keyword>
<keyword evidence="8 12" id="KW-0862">Zinc</keyword>
<evidence type="ECO:0000256" key="3">
    <source>
        <dbReference type="ARBA" id="ARBA00022525"/>
    </source>
</evidence>
<evidence type="ECO:0000256" key="6">
    <source>
        <dbReference type="ARBA" id="ARBA00022729"/>
    </source>
</evidence>
<name>A0A6A5TTE0_9PLEO</name>
<dbReference type="PANTHER" id="PTHR33478">
    <property type="entry name" value="EXTRACELLULAR METALLOPROTEINASE MEP"/>
    <property type="match status" value="1"/>
</dbReference>
<keyword evidence="7 13" id="KW-0378">Hydrolase</keyword>
<keyword evidence="3 13" id="KW-0964">Secreted</keyword>
<proteinExistence type="inferred from homology"/>
<evidence type="ECO:0000256" key="12">
    <source>
        <dbReference type="PIRSR" id="PIRSR601842-2"/>
    </source>
</evidence>
<dbReference type="PANTHER" id="PTHR33478:SF1">
    <property type="entry name" value="EXTRACELLULAR METALLOPROTEINASE MEP"/>
    <property type="match status" value="1"/>
</dbReference>
<keyword evidence="9 13" id="KW-0482">Metalloprotease</keyword>
<feature type="signal peptide" evidence="13">
    <location>
        <begin position="1"/>
        <end position="19"/>
    </location>
</feature>
<feature type="domain" description="FTP" evidence="15">
    <location>
        <begin position="94"/>
        <end position="138"/>
    </location>
</feature>
<feature type="binding site" evidence="12">
    <location>
        <position position="432"/>
    </location>
    <ligand>
        <name>Zn(2+)</name>
        <dbReference type="ChEBI" id="CHEBI:29105"/>
        <note>catalytic</note>
    </ligand>
</feature>
<feature type="binding site" evidence="12">
    <location>
        <position position="436"/>
    </location>
    <ligand>
        <name>Zn(2+)</name>
        <dbReference type="ChEBI" id="CHEBI:29105"/>
        <note>catalytic</note>
    </ligand>
</feature>
<evidence type="ECO:0000313" key="17">
    <source>
        <dbReference type="Proteomes" id="UP000800035"/>
    </source>
</evidence>
<dbReference type="InterPro" id="IPR001842">
    <property type="entry name" value="Peptidase_M36"/>
</dbReference>
<dbReference type="PRINTS" id="PR00999">
    <property type="entry name" value="FUNGALYSIN"/>
</dbReference>
<dbReference type="Pfam" id="PF07504">
    <property type="entry name" value="FTP"/>
    <property type="match status" value="1"/>
</dbReference>
<evidence type="ECO:0000259" key="15">
    <source>
        <dbReference type="Pfam" id="PF07504"/>
    </source>
</evidence>
<dbReference type="CDD" id="cd09596">
    <property type="entry name" value="M36"/>
    <property type="match status" value="1"/>
</dbReference>
<dbReference type="EMBL" id="ML976996">
    <property type="protein sequence ID" value="KAF1954932.1"/>
    <property type="molecule type" value="Genomic_DNA"/>
</dbReference>
<evidence type="ECO:0000256" key="7">
    <source>
        <dbReference type="ARBA" id="ARBA00022801"/>
    </source>
</evidence>
<comment type="cofactor">
    <cofactor evidence="12">
        <name>Zn(2+)</name>
        <dbReference type="ChEBI" id="CHEBI:29105"/>
    </cofactor>
    <text evidence="12">Binds 1 zinc ion per subunit.</text>
</comment>
<dbReference type="EC" id="3.4.24.-" evidence="13"/>
<dbReference type="GO" id="GO:0008270">
    <property type="term" value="F:zinc ion binding"/>
    <property type="evidence" value="ECO:0007669"/>
    <property type="project" value="InterPro"/>
</dbReference>
<dbReference type="GO" id="GO:0006508">
    <property type="term" value="P:proteolysis"/>
    <property type="evidence" value="ECO:0007669"/>
    <property type="project" value="UniProtKB-KW"/>
</dbReference>
<feature type="region of interest" description="Disordered" evidence="14">
    <location>
        <begin position="278"/>
        <end position="322"/>
    </location>
</feature>
<protein>
    <recommendedName>
        <fullName evidence="13">Extracellular metalloproteinase</fullName>
        <ecNumber evidence="13">3.4.24.-</ecNumber>
    </recommendedName>
    <alternativeName>
        <fullName evidence="13">Fungalysin</fullName>
    </alternativeName>
</protein>
<organism evidence="16 17">
    <name type="scientific">Byssothecium circinans</name>
    <dbReference type="NCBI Taxonomy" id="147558"/>
    <lineage>
        <taxon>Eukaryota</taxon>
        <taxon>Fungi</taxon>
        <taxon>Dikarya</taxon>
        <taxon>Ascomycota</taxon>
        <taxon>Pezizomycotina</taxon>
        <taxon>Dothideomycetes</taxon>
        <taxon>Pleosporomycetidae</taxon>
        <taxon>Pleosporales</taxon>
        <taxon>Massarineae</taxon>
        <taxon>Massarinaceae</taxon>
        <taxon>Byssothecium</taxon>
    </lineage>
</organism>
<dbReference type="OrthoDB" id="3227768at2759"/>
<feature type="chain" id="PRO_5025714823" description="Extracellular metalloproteinase" evidence="13">
    <location>
        <begin position="20"/>
        <end position="637"/>
    </location>
</feature>
<keyword evidence="10 13" id="KW-0865">Zymogen</keyword>
<dbReference type="AlphaFoldDB" id="A0A6A5TTE0"/>
<feature type="binding site" evidence="12">
    <location>
        <position position="462"/>
    </location>
    <ligand>
        <name>Zn(2+)</name>
        <dbReference type="ChEBI" id="CHEBI:29105"/>
        <note>catalytic</note>
    </ligand>
</feature>
<keyword evidence="4 13" id="KW-0645">Protease</keyword>
<evidence type="ECO:0000256" key="5">
    <source>
        <dbReference type="ARBA" id="ARBA00022723"/>
    </source>
</evidence>
<dbReference type="Gene3D" id="3.10.170.10">
    <property type="match status" value="1"/>
</dbReference>
<evidence type="ECO:0000256" key="13">
    <source>
        <dbReference type="RuleBase" id="RU364017"/>
    </source>
</evidence>
<dbReference type="GO" id="GO:0004222">
    <property type="term" value="F:metalloendopeptidase activity"/>
    <property type="evidence" value="ECO:0007669"/>
    <property type="project" value="InterPro"/>
</dbReference>
<evidence type="ECO:0000256" key="8">
    <source>
        <dbReference type="ARBA" id="ARBA00022833"/>
    </source>
</evidence>
<dbReference type="Pfam" id="PF02128">
    <property type="entry name" value="Peptidase_M36"/>
    <property type="match status" value="1"/>
</dbReference>
<reference evidence="16" key="1">
    <citation type="journal article" date="2020" name="Stud. Mycol.">
        <title>101 Dothideomycetes genomes: a test case for predicting lifestyles and emergence of pathogens.</title>
        <authorList>
            <person name="Haridas S."/>
            <person name="Albert R."/>
            <person name="Binder M."/>
            <person name="Bloem J."/>
            <person name="Labutti K."/>
            <person name="Salamov A."/>
            <person name="Andreopoulos B."/>
            <person name="Baker S."/>
            <person name="Barry K."/>
            <person name="Bills G."/>
            <person name="Bluhm B."/>
            <person name="Cannon C."/>
            <person name="Castanera R."/>
            <person name="Culley D."/>
            <person name="Daum C."/>
            <person name="Ezra D."/>
            <person name="Gonzalez J."/>
            <person name="Henrissat B."/>
            <person name="Kuo A."/>
            <person name="Liang C."/>
            <person name="Lipzen A."/>
            <person name="Lutzoni F."/>
            <person name="Magnuson J."/>
            <person name="Mondo S."/>
            <person name="Nolan M."/>
            <person name="Ohm R."/>
            <person name="Pangilinan J."/>
            <person name="Park H.-J."/>
            <person name="Ramirez L."/>
            <person name="Alfaro M."/>
            <person name="Sun H."/>
            <person name="Tritt A."/>
            <person name="Yoshinaga Y."/>
            <person name="Zwiers L.-H."/>
            <person name="Turgeon B."/>
            <person name="Goodwin S."/>
            <person name="Spatafora J."/>
            <person name="Crous P."/>
            <person name="Grigoriev I."/>
        </authorList>
    </citation>
    <scope>NUCLEOTIDE SEQUENCE</scope>
    <source>
        <strain evidence="16">CBS 675.92</strain>
    </source>
</reference>
<dbReference type="GO" id="GO:0005576">
    <property type="term" value="C:extracellular region"/>
    <property type="evidence" value="ECO:0007669"/>
    <property type="project" value="UniProtKB-SubCell"/>
</dbReference>
<gene>
    <name evidence="16" type="ORF">CC80DRAFT_416086</name>
</gene>